<keyword evidence="1" id="KW-1133">Transmembrane helix</keyword>
<dbReference type="Pfam" id="PF14358">
    <property type="entry name" value="DUF4405"/>
    <property type="match status" value="1"/>
</dbReference>
<keyword evidence="1" id="KW-0812">Transmembrane</keyword>
<reference evidence="3" key="1">
    <citation type="submission" date="2008-06" db="EMBL/GenBank/DDBJ databases">
        <title>Complete sequence of Chlorobaculum parvum NCIB 8327.</title>
        <authorList>
            <consortium name="US DOE Joint Genome Institute"/>
            <person name="Lucas S."/>
            <person name="Copeland A."/>
            <person name="Lapidus A."/>
            <person name="Glavina del Rio T."/>
            <person name="Dalin E."/>
            <person name="Tice H."/>
            <person name="Bruce D."/>
            <person name="Goodwin L."/>
            <person name="Pitluck S."/>
            <person name="Schmutz J."/>
            <person name="Larimer F."/>
            <person name="Land M."/>
            <person name="Hauser L."/>
            <person name="Kyrpides N."/>
            <person name="Mikhailova N."/>
            <person name="Zhao F."/>
            <person name="Li T."/>
            <person name="Liu Z."/>
            <person name="Overmann J."/>
            <person name="Bryant D.A."/>
            <person name="Richardson P."/>
        </authorList>
    </citation>
    <scope>NUCLEOTIDE SEQUENCE [LARGE SCALE GENOMIC DNA]</scope>
    <source>
        <strain evidence="3">NCIB 8327</strain>
    </source>
</reference>
<organism evidence="3 4">
    <name type="scientific">Chlorobaculum parvum (strain DSM 263 / NCIMB 8327)</name>
    <name type="common">Chlorobium vibrioforme subsp. thiosulfatophilum</name>
    <dbReference type="NCBI Taxonomy" id="517417"/>
    <lineage>
        <taxon>Bacteria</taxon>
        <taxon>Pseudomonadati</taxon>
        <taxon>Chlorobiota</taxon>
        <taxon>Chlorobiia</taxon>
        <taxon>Chlorobiales</taxon>
        <taxon>Chlorobiaceae</taxon>
        <taxon>Chlorobaculum</taxon>
    </lineage>
</organism>
<dbReference type="KEGG" id="cpc:Cpar_1759"/>
<protein>
    <recommendedName>
        <fullName evidence="2">Flavinylation-associated cytochrome domain-containing protein</fullName>
    </recommendedName>
</protein>
<evidence type="ECO:0000256" key="1">
    <source>
        <dbReference type="SAM" id="Phobius"/>
    </source>
</evidence>
<dbReference type="eggNOG" id="ENOG502Z7TY">
    <property type="taxonomic scope" value="Bacteria"/>
</dbReference>
<evidence type="ECO:0000259" key="2">
    <source>
        <dbReference type="Pfam" id="PF14358"/>
    </source>
</evidence>
<feature type="transmembrane region" description="Helical" evidence="1">
    <location>
        <begin position="59"/>
        <end position="78"/>
    </location>
</feature>
<keyword evidence="4" id="KW-1185">Reference proteome</keyword>
<feature type="domain" description="Flavinylation-associated cytochrome" evidence="2">
    <location>
        <begin position="11"/>
        <end position="78"/>
    </location>
</feature>
<feature type="transmembrane region" description="Helical" evidence="1">
    <location>
        <begin position="12"/>
        <end position="32"/>
    </location>
</feature>
<dbReference type="EMBL" id="CP001099">
    <property type="protein sequence ID" value="ACF12151.1"/>
    <property type="molecule type" value="Genomic_DNA"/>
</dbReference>
<evidence type="ECO:0000313" key="4">
    <source>
        <dbReference type="Proteomes" id="UP000008811"/>
    </source>
</evidence>
<dbReference type="AlphaFoldDB" id="B3QQE8"/>
<dbReference type="STRING" id="517417.Cpar_1759"/>
<feature type="transmembrane region" description="Helical" evidence="1">
    <location>
        <begin position="99"/>
        <end position="117"/>
    </location>
</feature>
<dbReference type="RefSeq" id="WP_012502984.1">
    <property type="nucleotide sequence ID" value="NC_011027.1"/>
</dbReference>
<accession>B3QQE8</accession>
<dbReference type="Proteomes" id="UP000008811">
    <property type="component" value="Chromosome"/>
</dbReference>
<gene>
    <name evidence="3" type="ordered locus">Cpar_1759</name>
</gene>
<name>B3QQE8_CHLP8</name>
<dbReference type="HOGENOM" id="CLU_089995_0_0_10"/>
<keyword evidence="1" id="KW-0472">Membrane</keyword>
<dbReference type="InterPro" id="IPR025517">
    <property type="entry name" value="DUF4405"/>
</dbReference>
<proteinExistence type="predicted"/>
<evidence type="ECO:0000313" key="3">
    <source>
        <dbReference type="EMBL" id="ACF12151.1"/>
    </source>
</evidence>
<sequence>MTSKAFKWRAFVSVSLTLSFIVMTLSGIILYLSPPGRVANWTDWNILGLTKKGWENQHVVFAAAFIILSIFHLFVLNWKAFFTYLKSKASKGLSHPAELAASLMLFVLFGVGTLWHWPPFEQLIAFGDKLSASWEYKSGGPPVPHAETMPLDELAALPQVGTPAEQMVEKLRNAGLKVQSTSQTLQEIAENNGMEVQKLYGIIMEGKPSGGLPGSGWGRKTLSEAAETIGVTPLALQQALKQQGIEASSEETIRDIATSNGIEPSELVDRIGRMAEKR</sequence>